<dbReference type="Proteomes" id="UP000076574">
    <property type="component" value="Unassembled WGS sequence"/>
</dbReference>
<dbReference type="STRING" id="943830.A4A58_09455"/>
<proteinExistence type="predicted"/>
<dbReference type="SMART" id="SM00062">
    <property type="entry name" value="PBPb"/>
    <property type="match status" value="1"/>
</dbReference>
<comment type="caution">
    <text evidence="4">The sequence shown here is derived from an EMBL/GenBank/DDBJ whole genome shotgun (WGS) entry which is preliminary data.</text>
</comment>
<dbReference type="InterPro" id="IPR001638">
    <property type="entry name" value="Solute-binding_3/MltF_N"/>
</dbReference>
<evidence type="ECO:0000313" key="4">
    <source>
        <dbReference type="EMBL" id="KZD22263.1"/>
    </source>
</evidence>
<name>A0A163YKT2_9BRAD</name>
<feature type="signal peptide" evidence="2">
    <location>
        <begin position="1"/>
        <end position="27"/>
    </location>
</feature>
<keyword evidence="1 2" id="KW-0732">Signal</keyword>
<sequence>MPRLRIVCEILLLCLVGPALLSRQVMAADLSAATLVEKAALTYGVAATFAPFEYQKDGKLTGFDIDMIGALSKKLGAEAKPMNMEFKGLIPALQGARIDLINSAMYINEQRAAQVEFIPYLKIGTLVVVQTANPAKITGRDNSLCGKTIAVTLGGIQESYARQDDKRCRDGGLAGVTVMTLPTAQDSALTLRQGRADALFNATPGAVELMDKVPGVYAMVGAEFEANTQIGLAVRKGDTAMKAAVEAALKEIVADGTYKALIETWKFPPSVSLLN</sequence>
<evidence type="ECO:0000256" key="1">
    <source>
        <dbReference type="ARBA" id="ARBA00022729"/>
    </source>
</evidence>
<evidence type="ECO:0000259" key="3">
    <source>
        <dbReference type="SMART" id="SM00062"/>
    </source>
</evidence>
<dbReference type="PANTHER" id="PTHR35936:SF17">
    <property type="entry name" value="ARGININE-BINDING EXTRACELLULAR PROTEIN ARTP"/>
    <property type="match status" value="1"/>
</dbReference>
<feature type="chain" id="PRO_5007847957" evidence="2">
    <location>
        <begin position="28"/>
        <end position="275"/>
    </location>
</feature>
<feature type="domain" description="Solute-binding protein family 3/N-terminal" evidence="3">
    <location>
        <begin position="40"/>
        <end position="269"/>
    </location>
</feature>
<dbReference type="AlphaFoldDB" id="A0A163YKT2"/>
<evidence type="ECO:0000313" key="5">
    <source>
        <dbReference type="Proteomes" id="UP000076574"/>
    </source>
</evidence>
<dbReference type="SUPFAM" id="SSF53850">
    <property type="entry name" value="Periplasmic binding protein-like II"/>
    <property type="match status" value="1"/>
</dbReference>
<gene>
    <name evidence="4" type="ORF">A4A58_09455</name>
</gene>
<dbReference type="Gene3D" id="3.40.190.10">
    <property type="entry name" value="Periplasmic binding protein-like II"/>
    <property type="match status" value="2"/>
</dbReference>
<reference evidence="4 5" key="1">
    <citation type="submission" date="2016-03" db="EMBL/GenBank/DDBJ databases">
        <title>Microsymbionts genomes from the relict species Vavilovia formosa (Stev.) Fed.</title>
        <authorList>
            <person name="Kopat V."/>
            <person name="Chirak E."/>
            <person name="Kimeklis A."/>
            <person name="Andronov E."/>
        </authorList>
    </citation>
    <scope>NUCLEOTIDE SEQUENCE [LARGE SCALE GENOMIC DNA]</scope>
    <source>
        <strain evidence="4 5">Vaf07</strain>
    </source>
</reference>
<organism evidence="4 5">
    <name type="scientific">Tardiphaga robiniae</name>
    <dbReference type="NCBI Taxonomy" id="943830"/>
    <lineage>
        <taxon>Bacteria</taxon>
        <taxon>Pseudomonadati</taxon>
        <taxon>Pseudomonadota</taxon>
        <taxon>Alphaproteobacteria</taxon>
        <taxon>Hyphomicrobiales</taxon>
        <taxon>Nitrobacteraceae</taxon>
        <taxon>Tardiphaga</taxon>
    </lineage>
</organism>
<protein>
    <submittedName>
        <fullName evidence="4">Amino acid ABC transporter</fullName>
    </submittedName>
</protein>
<dbReference type="PANTHER" id="PTHR35936">
    <property type="entry name" value="MEMBRANE-BOUND LYTIC MUREIN TRANSGLYCOSYLASE F"/>
    <property type="match status" value="1"/>
</dbReference>
<dbReference type="Pfam" id="PF00497">
    <property type="entry name" value="SBP_bac_3"/>
    <property type="match status" value="1"/>
</dbReference>
<keyword evidence="5" id="KW-1185">Reference proteome</keyword>
<dbReference type="EMBL" id="LVYV01000023">
    <property type="protein sequence ID" value="KZD22263.1"/>
    <property type="molecule type" value="Genomic_DNA"/>
</dbReference>
<dbReference type="CDD" id="cd01004">
    <property type="entry name" value="PBP2_MidA_like"/>
    <property type="match status" value="1"/>
</dbReference>
<accession>A0A163YKT2</accession>
<evidence type="ECO:0000256" key="2">
    <source>
        <dbReference type="SAM" id="SignalP"/>
    </source>
</evidence>